<reference evidence="2 3" key="1">
    <citation type="submission" date="2022-08" db="EMBL/GenBank/DDBJ databases">
        <title>Bacterial and archaeal communities from various locations to study Microbial Dark Matter (Phase II).</title>
        <authorList>
            <person name="Stepanauskas R."/>
        </authorList>
    </citation>
    <scope>NUCLEOTIDE SEQUENCE [LARGE SCALE GENOMIC DNA]</scope>
    <source>
        <strain evidence="2 3">PD1</strain>
    </source>
</reference>
<keyword evidence="1" id="KW-0472">Membrane</keyword>
<comment type="caution">
    <text evidence="2">The sequence shown here is derived from an EMBL/GenBank/DDBJ whole genome shotgun (WGS) entry which is preliminary data.</text>
</comment>
<name>A0ABT2EL09_9BACT</name>
<keyword evidence="3" id="KW-1185">Reference proteome</keyword>
<keyword evidence="1" id="KW-0812">Transmembrane</keyword>
<accession>A0ABT2EL09</accession>
<organism evidence="2 3">
    <name type="scientific">Candidatus Fervidibacter sacchari</name>
    <dbReference type="NCBI Taxonomy" id="1448929"/>
    <lineage>
        <taxon>Bacteria</taxon>
        <taxon>Candidatus Fervidibacterota</taxon>
        <taxon>Candidatus Fervidibacter</taxon>
    </lineage>
</organism>
<gene>
    <name evidence="2" type="ORF">M2350_001023</name>
</gene>
<evidence type="ECO:0000313" key="3">
    <source>
        <dbReference type="Proteomes" id="UP001204798"/>
    </source>
</evidence>
<dbReference type="EMBL" id="JANUCP010000002">
    <property type="protein sequence ID" value="MCS3918623.1"/>
    <property type="molecule type" value="Genomic_DNA"/>
</dbReference>
<evidence type="ECO:0000313" key="2">
    <source>
        <dbReference type="EMBL" id="MCS3918623.1"/>
    </source>
</evidence>
<feature type="transmembrane region" description="Helical" evidence="1">
    <location>
        <begin position="6"/>
        <end position="26"/>
    </location>
</feature>
<sequence length="33" mass="3652">MQDTRILGFTAILLAVISLLFLLLVLEPTLLPL</sequence>
<keyword evidence="1" id="KW-1133">Transmembrane helix</keyword>
<dbReference type="Proteomes" id="UP001204798">
    <property type="component" value="Unassembled WGS sequence"/>
</dbReference>
<protein>
    <submittedName>
        <fullName evidence="2">Uncharacterized protein</fullName>
    </submittedName>
</protein>
<proteinExistence type="predicted"/>
<evidence type="ECO:0000256" key="1">
    <source>
        <dbReference type="SAM" id="Phobius"/>
    </source>
</evidence>